<gene>
    <name evidence="3" type="ORF">AN964_18455</name>
</gene>
<keyword evidence="2" id="KW-0812">Transmembrane</keyword>
<evidence type="ECO:0000256" key="2">
    <source>
        <dbReference type="SAM" id="Phobius"/>
    </source>
</evidence>
<feature type="transmembrane region" description="Helical" evidence="2">
    <location>
        <begin position="354"/>
        <end position="377"/>
    </location>
</feature>
<protein>
    <submittedName>
        <fullName evidence="3">Uncharacterized protein</fullName>
    </submittedName>
</protein>
<sequence length="424" mass="45479">MRKYFRKALIIFVIFYALFFSMSYYVLAITPGKAMTPGTPLTPGTPINPGTPIVPGSPMYPGDSITSGDQSGGGNKNGVQTNGPANPTQMPDGTVIIPNGDGTFTIYKPNKDGTYTSIQPNSQQYESIIDTYKNSQNSSHSDGKAPNQISGDNGANKNNQSGNDKNNANKDNEAKIDPWELGKFAIKDVGVNTAKYVNNLIKLEQTNESISTRDFLKENGKYKWNLTSATYKLATKGTFFEDINKEYDKYKGIYDNGKLGVDTTKKSFKLLNYYKISKNASLQGGIVDARSVLNLGPVSKFNAGVAAVGVVTSGIDMGININKAIHAKPGEERKNAIADSVGSLGDMLMSGGTIVTASGAGAAVGIGMIVIGGALKLGSVVYKNRKKIAEFFKNPKKTISNAVKTTVDKVKTFGSKLKKFFSWG</sequence>
<reference evidence="3 4" key="1">
    <citation type="submission" date="2015-09" db="EMBL/GenBank/DDBJ databases">
        <title>Genome sequencing project for genomic taxonomy and phylogenomics of Bacillus-like bacteria.</title>
        <authorList>
            <person name="Liu B."/>
            <person name="Wang J."/>
            <person name="Zhu Y."/>
            <person name="Liu G."/>
            <person name="Chen Q."/>
            <person name="Chen Z."/>
            <person name="Lan J."/>
            <person name="Che J."/>
            <person name="Ge C."/>
            <person name="Shi H."/>
            <person name="Pan Z."/>
            <person name="Liu X."/>
        </authorList>
    </citation>
    <scope>NUCLEOTIDE SEQUENCE [LARGE SCALE GENOMIC DNA]</scope>
    <source>
        <strain evidence="3 4">LMG 18435</strain>
    </source>
</reference>
<keyword evidence="2" id="KW-1133">Transmembrane helix</keyword>
<feature type="compositionally biased region" description="Polar residues" evidence="1">
    <location>
        <begin position="77"/>
        <end position="91"/>
    </location>
</feature>
<organism evidence="3 4">
    <name type="scientific">Heyndrickxia shackletonii</name>
    <dbReference type="NCBI Taxonomy" id="157838"/>
    <lineage>
        <taxon>Bacteria</taxon>
        <taxon>Bacillati</taxon>
        <taxon>Bacillota</taxon>
        <taxon>Bacilli</taxon>
        <taxon>Bacillales</taxon>
        <taxon>Bacillaceae</taxon>
        <taxon>Heyndrickxia</taxon>
    </lineage>
</organism>
<evidence type="ECO:0000313" key="3">
    <source>
        <dbReference type="EMBL" id="KQL51011.1"/>
    </source>
</evidence>
<dbReference type="RefSeq" id="WP_055741308.1">
    <property type="nucleotide sequence ID" value="NZ_JAAIWL010000050.1"/>
</dbReference>
<feature type="region of interest" description="Disordered" evidence="1">
    <location>
        <begin position="134"/>
        <end position="172"/>
    </location>
</feature>
<dbReference type="PATRIC" id="fig|157838.3.peg.4101"/>
<accession>A0A0Q3WSC6</accession>
<name>A0A0Q3WSC6_9BACI</name>
<feature type="region of interest" description="Disordered" evidence="1">
    <location>
        <begin position="37"/>
        <end position="103"/>
    </location>
</feature>
<feature type="compositionally biased region" description="Low complexity" evidence="1">
    <location>
        <begin position="156"/>
        <end position="166"/>
    </location>
</feature>
<dbReference type="STRING" id="157838.AN964_18455"/>
<feature type="compositionally biased region" description="Low complexity" evidence="1">
    <location>
        <begin position="37"/>
        <end position="56"/>
    </location>
</feature>
<proteinExistence type="predicted"/>
<dbReference type="AlphaFoldDB" id="A0A0Q3WSC6"/>
<keyword evidence="4" id="KW-1185">Reference proteome</keyword>
<keyword evidence="2" id="KW-0472">Membrane</keyword>
<evidence type="ECO:0000256" key="1">
    <source>
        <dbReference type="SAM" id="MobiDB-lite"/>
    </source>
</evidence>
<evidence type="ECO:0000313" key="4">
    <source>
        <dbReference type="Proteomes" id="UP000051888"/>
    </source>
</evidence>
<dbReference type="Proteomes" id="UP000051888">
    <property type="component" value="Unassembled WGS sequence"/>
</dbReference>
<dbReference type="EMBL" id="LJJC01000006">
    <property type="protein sequence ID" value="KQL51011.1"/>
    <property type="molecule type" value="Genomic_DNA"/>
</dbReference>
<comment type="caution">
    <text evidence="3">The sequence shown here is derived from an EMBL/GenBank/DDBJ whole genome shotgun (WGS) entry which is preliminary data.</text>
</comment>